<protein>
    <recommendedName>
        <fullName evidence="5">Vitellogenin domain-containing protein</fullName>
    </recommendedName>
</protein>
<feature type="signal peptide" evidence="2">
    <location>
        <begin position="1"/>
        <end position="18"/>
    </location>
</feature>
<feature type="chain" id="PRO_5001830656" description="Vitellogenin domain-containing protein" evidence="2">
    <location>
        <begin position="19"/>
        <end position="1022"/>
    </location>
</feature>
<dbReference type="InterPro" id="IPR016024">
    <property type="entry name" value="ARM-type_fold"/>
</dbReference>
<evidence type="ECO:0000313" key="4">
    <source>
        <dbReference type="Proteomes" id="UP000054359"/>
    </source>
</evidence>
<dbReference type="OMA" id="EHISHYE"/>
<dbReference type="EMBL" id="KK120086">
    <property type="protein sequence ID" value="KFM77486.1"/>
    <property type="molecule type" value="Genomic_DNA"/>
</dbReference>
<feature type="non-terminal residue" evidence="3">
    <location>
        <position position="1022"/>
    </location>
</feature>
<accession>A0A087UJE7</accession>
<dbReference type="Gene3D" id="1.25.10.20">
    <property type="entry name" value="Vitellinogen, superhelical"/>
    <property type="match status" value="1"/>
</dbReference>
<dbReference type="Proteomes" id="UP000054359">
    <property type="component" value="Unassembled WGS sequence"/>
</dbReference>
<dbReference type="GO" id="GO:0005319">
    <property type="term" value="F:lipid transporter activity"/>
    <property type="evidence" value="ECO:0007669"/>
    <property type="project" value="InterPro"/>
</dbReference>
<evidence type="ECO:0000313" key="3">
    <source>
        <dbReference type="EMBL" id="KFM77486.1"/>
    </source>
</evidence>
<dbReference type="SUPFAM" id="SSF48371">
    <property type="entry name" value="ARM repeat"/>
    <property type="match status" value="1"/>
</dbReference>
<name>A0A087UJE7_STEMI</name>
<dbReference type="InterPro" id="IPR011030">
    <property type="entry name" value="Lipovitellin_superhlx_dom"/>
</dbReference>
<evidence type="ECO:0000256" key="2">
    <source>
        <dbReference type="SAM" id="SignalP"/>
    </source>
</evidence>
<feature type="region of interest" description="Disordered" evidence="1">
    <location>
        <begin position="143"/>
        <end position="167"/>
    </location>
</feature>
<organism evidence="3 4">
    <name type="scientific">Stegodyphus mimosarum</name>
    <name type="common">African social velvet spider</name>
    <dbReference type="NCBI Taxonomy" id="407821"/>
    <lineage>
        <taxon>Eukaryota</taxon>
        <taxon>Metazoa</taxon>
        <taxon>Ecdysozoa</taxon>
        <taxon>Arthropoda</taxon>
        <taxon>Chelicerata</taxon>
        <taxon>Arachnida</taxon>
        <taxon>Araneae</taxon>
        <taxon>Araneomorphae</taxon>
        <taxon>Entelegynae</taxon>
        <taxon>Eresoidea</taxon>
        <taxon>Eresidae</taxon>
        <taxon>Stegodyphus</taxon>
    </lineage>
</organism>
<reference evidence="3 4" key="1">
    <citation type="submission" date="2013-11" db="EMBL/GenBank/DDBJ databases">
        <title>Genome sequencing of Stegodyphus mimosarum.</title>
        <authorList>
            <person name="Bechsgaard J."/>
        </authorList>
    </citation>
    <scope>NUCLEOTIDE SEQUENCE [LARGE SCALE GENOMIC DNA]</scope>
</reference>
<proteinExistence type="predicted"/>
<evidence type="ECO:0008006" key="5">
    <source>
        <dbReference type="Google" id="ProtNLM"/>
    </source>
</evidence>
<dbReference type="Gene3D" id="2.30.230.10">
    <property type="entry name" value="Lipovitellin, beta-sheet shell regions, chain A"/>
    <property type="match status" value="1"/>
</dbReference>
<dbReference type="AlphaFoldDB" id="A0A087UJE7"/>
<sequence>MTIVGVTIFCVLLYSTSGQDEIVYPLMYENQQLATRINCQVEETQHFYYSSTTKLWGVMGGEVVINADVALRCLGDDKGGKYESQALKYLAEVSNLVIEEKKEKVKRAARSVTARRQKKDVKEFFTNAWNRIKNFFSRVFGRGEPEVTQTPPSNPVDERKELPEDESEEDFNMSDLLALYSTPFQFVQLANGSIPEIRFADNEVDGRVKNFKRHLVDAFATQLNFNKRENAVVENSVIGEHTSNYNITVTEKSAPLNIAGWSALKFEQPTVVINKQITENDILSLAPSEALNDRDKIALNMQQMQVFQGGRMLSSSGTSSLILLPNVEGRRSRLKRDTEDDILTYFKAHSVYDIQLKKKRKRSAENSFENGAREKRFYVPASRTAEVEDNPHRERLRLLQRSTGDITSMFENLLSSQGHDYEEKMQALFEMIEREINYNLDKEKDSVSNAARKLVSEQTMHNMCSKNFSICKDFLQLLALAGGPEAESVLLSFFKSETSLSLIDLQTVADIISDVSHPSPAFLTSLSALIKEEGLDEGILSSLCLSLGHLGSNAEPTEKDKVSAALTELLKKRQNECRSDPLILDVLEAMGNLGCENTIVHVIEVSSKCRTNEAVQIACAHALRRSSHLESVQQWMKNIITDGDCEITQAVIGSLMDKIQDQEMTPDEALWPRYGFNEIDKMLRDRLHISRCNTEDIIRYFYRKKNTEAKEIAEIYFGPESEPWNSEHDSRQKRAIWDDLNCNEWTEDSKFNPIQDKEEFATDRATYNKRKSCLAFRRLGIKGANAEIYAGMFAGLKEPSDPPKYKLFTKFVSGLNFLGHEMEIGSFYFYHHSGRTKAYVRIMGRTRQEFTHDGCTPTDLKYRPLKHIPLYLLSISTVQISLGIHLSSQLALDTACPNKEVYQLEPLTNVRIGGEALGTVLLARGGVSLGANFNYKLQFTFTPSPNMCLKGSHGYDPMSISFETYYQLWNAIKNDWGKTRTWKPSFLSWEIKRGELKPWFDDTCIATETYESSPFDTERELE</sequence>
<dbReference type="InterPro" id="IPR015816">
    <property type="entry name" value="Vitellinogen_b-sht_N"/>
</dbReference>
<dbReference type="OrthoDB" id="6417349at2759"/>
<keyword evidence="4" id="KW-1185">Reference proteome</keyword>
<evidence type="ECO:0000256" key="1">
    <source>
        <dbReference type="SAM" id="MobiDB-lite"/>
    </source>
</evidence>
<gene>
    <name evidence="3" type="ORF">X975_15884</name>
</gene>
<keyword evidence="2" id="KW-0732">Signal</keyword>